<dbReference type="EMBL" id="OX395131">
    <property type="protein sequence ID" value="CAI5777743.1"/>
    <property type="molecule type" value="Genomic_DNA"/>
</dbReference>
<feature type="region of interest" description="Disordered" evidence="1">
    <location>
        <begin position="35"/>
        <end position="87"/>
    </location>
</feature>
<proteinExistence type="predicted"/>
<feature type="chain" id="PRO_5041380604" evidence="3">
    <location>
        <begin position="33"/>
        <end position="145"/>
    </location>
</feature>
<evidence type="ECO:0000256" key="2">
    <source>
        <dbReference type="SAM" id="Phobius"/>
    </source>
</evidence>
<feature type="region of interest" description="Disordered" evidence="1">
    <location>
        <begin position="120"/>
        <end position="145"/>
    </location>
</feature>
<feature type="signal peptide" evidence="3">
    <location>
        <begin position="1"/>
        <end position="32"/>
    </location>
</feature>
<organism evidence="4 5">
    <name type="scientific">Podarcis lilfordi</name>
    <name type="common">Lilford's wall lizard</name>
    <dbReference type="NCBI Taxonomy" id="74358"/>
    <lineage>
        <taxon>Eukaryota</taxon>
        <taxon>Metazoa</taxon>
        <taxon>Chordata</taxon>
        <taxon>Craniata</taxon>
        <taxon>Vertebrata</taxon>
        <taxon>Euteleostomi</taxon>
        <taxon>Lepidosauria</taxon>
        <taxon>Squamata</taxon>
        <taxon>Bifurcata</taxon>
        <taxon>Unidentata</taxon>
        <taxon>Episquamata</taxon>
        <taxon>Laterata</taxon>
        <taxon>Lacertibaenia</taxon>
        <taxon>Lacertidae</taxon>
        <taxon>Podarcis</taxon>
    </lineage>
</organism>
<protein>
    <submittedName>
        <fullName evidence="4">Uncharacterized protein</fullName>
    </submittedName>
</protein>
<keyword evidence="3" id="KW-0732">Signal</keyword>
<keyword evidence="2" id="KW-0472">Membrane</keyword>
<keyword evidence="2" id="KW-0812">Transmembrane</keyword>
<feature type="compositionally biased region" description="Low complexity" evidence="1">
    <location>
        <begin position="35"/>
        <end position="54"/>
    </location>
</feature>
<evidence type="ECO:0000256" key="3">
    <source>
        <dbReference type="SAM" id="SignalP"/>
    </source>
</evidence>
<evidence type="ECO:0000256" key="1">
    <source>
        <dbReference type="SAM" id="MobiDB-lite"/>
    </source>
</evidence>
<gene>
    <name evidence="4" type="ORF">PODLI_1B042947</name>
</gene>
<keyword evidence="5" id="KW-1185">Reference proteome</keyword>
<keyword evidence="2" id="KW-1133">Transmembrane helix</keyword>
<reference evidence="4" key="1">
    <citation type="submission" date="2022-12" db="EMBL/GenBank/DDBJ databases">
        <authorList>
            <person name="Alioto T."/>
            <person name="Alioto T."/>
            <person name="Gomez Garrido J."/>
        </authorList>
    </citation>
    <scope>NUCLEOTIDE SEQUENCE</scope>
</reference>
<feature type="transmembrane region" description="Helical" evidence="2">
    <location>
        <begin position="91"/>
        <end position="112"/>
    </location>
</feature>
<sequence>MAPLTCSFGGPSLSPSPLLLLLLFLSLSRVRATTPTAPTAAPTIKPRNTTLTPGGPKPPTTEDGGEGAVDPGPGPGPETTLPPDDIESDNTAIIVGCILAVLVVLALLAVFWKYRSSVKTGEPEAPAGPAEFDASELEPKGSNLE</sequence>
<evidence type="ECO:0000313" key="5">
    <source>
        <dbReference type="Proteomes" id="UP001178461"/>
    </source>
</evidence>
<accession>A0AA35PA39</accession>
<dbReference type="AlphaFoldDB" id="A0AA35PA39"/>
<dbReference type="Proteomes" id="UP001178461">
    <property type="component" value="Chromosome 6"/>
</dbReference>
<name>A0AA35PA39_9SAUR</name>
<evidence type="ECO:0000313" key="4">
    <source>
        <dbReference type="EMBL" id="CAI5777743.1"/>
    </source>
</evidence>